<dbReference type="Proteomes" id="UP000319103">
    <property type="component" value="Unassembled WGS sequence"/>
</dbReference>
<feature type="chain" id="PRO_5038502958" description="Lipoprotein" evidence="2">
    <location>
        <begin position="23"/>
        <end position="276"/>
    </location>
</feature>
<dbReference type="Gene3D" id="2.50.20.20">
    <property type="match status" value="1"/>
</dbReference>
<organism evidence="3 4">
    <name type="scientific">Kitasatospora acidiphila</name>
    <dbReference type="NCBI Taxonomy" id="2567942"/>
    <lineage>
        <taxon>Bacteria</taxon>
        <taxon>Bacillati</taxon>
        <taxon>Actinomycetota</taxon>
        <taxon>Actinomycetes</taxon>
        <taxon>Kitasatosporales</taxon>
        <taxon>Streptomycetaceae</taxon>
        <taxon>Kitasatospora</taxon>
    </lineage>
</organism>
<feature type="region of interest" description="Disordered" evidence="1">
    <location>
        <begin position="236"/>
        <end position="255"/>
    </location>
</feature>
<dbReference type="PROSITE" id="PS51257">
    <property type="entry name" value="PROKAR_LIPOPROTEIN"/>
    <property type="match status" value="1"/>
</dbReference>
<dbReference type="AlphaFoldDB" id="A0A540W303"/>
<dbReference type="EMBL" id="VIGB01000003">
    <property type="protein sequence ID" value="TQF03363.1"/>
    <property type="molecule type" value="Genomic_DNA"/>
</dbReference>
<protein>
    <recommendedName>
        <fullName evidence="5">Lipoprotein</fullName>
    </recommendedName>
</protein>
<reference evidence="3 4" key="1">
    <citation type="submission" date="2019-06" db="EMBL/GenBank/DDBJ databases">
        <title>Description of Kitasatospora acidophila sp. nov. isolated from pine grove soil, and reclassification of Streptomyces novaecaesareae to Kitasatospora novaeceasareae comb. nov.</title>
        <authorList>
            <person name="Kim M.J."/>
        </authorList>
    </citation>
    <scope>NUCLEOTIDE SEQUENCE [LARGE SCALE GENOMIC DNA]</scope>
    <source>
        <strain evidence="3 4">MMS16-CNU292</strain>
    </source>
</reference>
<dbReference type="RefSeq" id="WP_141634012.1">
    <property type="nucleotide sequence ID" value="NZ_VIGB01000003.1"/>
</dbReference>
<dbReference type="OrthoDB" id="4350224at2"/>
<proteinExistence type="predicted"/>
<evidence type="ECO:0008006" key="5">
    <source>
        <dbReference type="Google" id="ProtNLM"/>
    </source>
</evidence>
<keyword evidence="4" id="KW-1185">Reference proteome</keyword>
<evidence type="ECO:0000313" key="3">
    <source>
        <dbReference type="EMBL" id="TQF03363.1"/>
    </source>
</evidence>
<evidence type="ECO:0000256" key="1">
    <source>
        <dbReference type="SAM" id="MobiDB-lite"/>
    </source>
</evidence>
<evidence type="ECO:0000256" key="2">
    <source>
        <dbReference type="SAM" id="SignalP"/>
    </source>
</evidence>
<feature type="signal peptide" evidence="2">
    <location>
        <begin position="1"/>
        <end position="22"/>
    </location>
</feature>
<name>A0A540W303_9ACTN</name>
<keyword evidence="2" id="KW-0732">Signal</keyword>
<evidence type="ECO:0000313" key="4">
    <source>
        <dbReference type="Proteomes" id="UP000319103"/>
    </source>
</evidence>
<gene>
    <name evidence="3" type="ORF">E6W39_15415</name>
</gene>
<comment type="caution">
    <text evidence="3">The sequence shown here is derived from an EMBL/GenBank/DDBJ whole genome shotgun (WGS) entry which is preliminary data.</text>
</comment>
<accession>A0A540W303</accession>
<sequence length="276" mass="28004">MFSHRLVHSAVLCIALAGTVTACGGAKGGSSGQAAAPVSATASSSVSASASATASGLDPYHLSARQILHASGKVMSGLSSMHVSGTATSDGQQVTLDLSADKAKDCTGKVTVSGTGAMDVLHNSAGTWVRPDAAVWQSMAKQAGVPDSGPAVAELFKGRWLTGGDADPDLQETVGMCGLISDMADSFSKDGTNAIVGDPTTIKGTPVISLLVSDGGSRSTLYIATQGQPYLLRVESNDSDPGTMDLGDFNKPLDVQAPPADQVIDYSQFQQKAKSA</sequence>